<evidence type="ECO:0000313" key="3">
    <source>
        <dbReference type="Proteomes" id="UP000603453"/>
    </source>
</evidence>
<feature type="region of interest" description="Disordered" evidence="1">
    <location>
        <begin position="209"/>
        <end position="279"/>
    </location>
</feature>
<organism evidence="2 3">
    <name type="scientific">Mucor saturninus</name>
    <dbReference type="NCBI Taxonomy" id="64648"/>
    <lineage>
        <taxon>Eukaryota</taxon>
        <taxon>Fungi</taxon>
        <taxon>Fungi incertae sedis</taxon>
        <taxon>Mucoromycota</taxon>
        <taxon>Mucoromycotina</taxon>
        <taxon>Mucoromycetes</taxon>
        <taxon>Mucorales</taxon>
        <taxon>Mucorineae</taxon>
        <taxon>Mucoraceae</taxon>
        <taxon>Mucor</taxon>
    </lineage>
</organism>
<feature type="compositionally biased region" description="Polar residues" evidence="1">
    <location>
        <begin position="227"/>
        <end position="249"/>
    </location>
</feature>
<sequence>MLSYFIEKEFLNLSPEFQKARNVRFPFGTCLGTHATDDSQGKIIEVILNDQSAVDNAVTTPILVHLSKLPFLPVANLHATLVDNFSRYGNKKSIDPTNPRAWDKLTRGHLARHCPRSHDNSIASSKKRVRNEEQPFVPSIDKVLTNLVPTTDIDNNVTATGNEPNNTAVNSVTEEARILRSSNSITALSDNGSMMDVSEDDNNRLTDAEELPFTTNNPPAISEDRSTITTSAPKNTSSKVATSAITTKRVSPRANKNVAAIKYDPSSSSPTASFRKTSA</sequence>
<evidence type="ECO:0000256" key="1">
    <source>
        <dbReference type="SAM" id="MobiDB-lite"/>
    </source>
</evidence>
<dbReference type="AlphaFoldDB" id="A0A8H7US64"/>
<keyword evidence="3" id="KW-1185">Reference proteome</keyword>
<dbReference type="Proteomes" id="UP000603453">
    <property type="component" value="Unassembled WGS sequence"/>
</dbReference>
<accession>A0A8H7US64</accession>
<gene>
    <name evidence="2" type="ORF">INT47_007398</name>
</gene>
<evidence type="ECO:0000313" key="2">
    <source>
        <dbReference type="EMBL" id="KAG2193595.1"/>
    </source>
</evidence>
<reference evidence="2" key="1">
    <citation type="submission" date="2020-12" db="EMBL/GenBank/DDBJ databases">
        <title>Metabolic potential, ecology and presence of endohyphal bacteria is reflected in genomic diversity of Mucoromycotina.</title>
        <authorList>
            <person name="Muszewska A."/>
            <person name="Okrasinska A."/>
            <person name="Steczkiewicz K."/>
            <person name="Drgas O."/>
            <person name="Orlowska M."/>
            <person name="Perlinska-Lenart U."/>
            <person name="Aleksandrzak-Piekarczyk T."/>
            <person name="Szatraj K."/>
            <person name="Zielenkiewicz U."/>
            <person name="Pilsyk S."/>
            <person name="Malc E."/>
            <person name="Mieczkowski P."/>
            <person name="Kruszewska J.S."/>
            <person name="Biernat P."/>
            <person name="Pawlowska J."/>
        </authorList>
    </citation>
    <scope>NUCLEOTIDE SEQUENCE</scope>
    <source>
        <strain evidence="2">WA0000017839</strain>
    </source>
</reference>
<comment type="caution">
    <text evidence="2">The sequence shown here is derived from an EMBL/GenBank/DDBJ whole genome shotgun (WGS) entry which is preliminary data.</text>
</comment>
<proteinExistence type="predicted"/>
<dbReference type="EMBL" id="JAEPRD010000226">
    <property type="protein sequence ID" value="KAG2193595.1"/>
    <property type="molecule type" value="Genomic_DNA"/>
</dbReference>
<protein>
    <submittedName>
        <fullName evidence="2">Uncharacterized protein</fullName>
    </submittedName>
</protein>
<name>A0A8H7US64_9FUNG</name>
<feature type="compositionally biased region" description="Polar residues" evidence="1">
    <location>
        <begin position="265"/>
        <end position="279"/>
    </location>
</feature>